<dbReference type="PANTHER" id="PTHR33376:SF4">
    <property type="entry name" value="SIALIC ACID-BINDING PERIPLASMIC PROTEIN SIAP"/>
    <property type="match status" value="1"/>
</dbReference>
<dbReference type="RefSeq" id="WP_289784237.1">
    <property type="nucleotide sequence ID" value="NZ_JAUDJE010000001.1"/>
</dbReference>
<evidence type="ECO:0000313" key="3">
    <source>
        <dbReference type="EMBL" id="MDM9557824.1"/>
    </source>
</evidence>
<evidence type="ECO:0000313" key="4">
    <source>
        <dbReference type="Proteomes" id="UP001175604"/>
    </source>
</evidence>
<dbReference type="Pfam" id="PF03480">
    <property type="entry name" value="DctP"/>
    <property type="match status" value="1"/>
</dbReference>
<evidence type="ECO:0000256" key="2">
    <source>
        <dbReference type="SAM" id="SignalP"/>
    </source>
</evidence>
<dbReference type="EMBL" id="JAUDJE010000001">
    <property type="protein sequence ID" value="MDM9557824.1"/>
    <property type="molecule type" value="Genomic_DNA"/>
</dbReference>
<gene>
    <name evidence="3" type="ORF">QUC21_02235</name>
</gene>
<dbReference type="Gene3D" id="3.40.190.170">
    <property type="entry name" value="Bacterial extracellular solute-binding protein, family 7"/>
    <property type="match status" value="1"/>
</dbReference>
<keyword evidence="4" id="KW-1185">Reference proteome</keyword>
<organism evidence="3 4">
    <name type="scientific">Bordetella petrii</name>
    <dbReference type="NCBI Taxonomy" id="94624"/>
    <lineage>
        <taxon>Bacteria</taxon>
        <taxon>Pseudomonadati</taxon>
        <taxon>Pseudomonadota</taxon>
        <taxon>Betaproteobacteria</taxon>
        <taxon>Burkholderiales</taxon>
        <taxon>Alcaligenaceae</taxon>
        <taxon>Bordetella</taxon>
    </lineage>
</organism>
<feature type="signal peptide" evidence="2">
    <location>
        <begin position="1"/>
        <end position="22"/>
    </location>
</feature>
<dbReference type="CDD" id="cd13602">
    <property type="entry name" value="PBP2_TRAP_BpDctp6_7"/>
    <property type="match status" value="1"/>
</dbReference>
<dbReference type="NCBIfam" id="NF037995">
    <property type="entry name" value="TRAP_S1"/>
    <property type="match status" value="1"/>
</dbReference>
<dbReference type="InterPro" id="IPR018389">
    <property type="entry name" value="DctP_fam"/>
</dbReference>
<reference evidence="3" key="1">
    <citation type="submission" date="2023-06" db="EMBL/GenBank/DDBJ databases">
        <title>full genome analysis of Phenantherene degrader P3.</title>
        <authorList>
            <person name="Akbar A."/>
            <person name="Rahmeh R."/>
            <person name="Kishk M."/>
        </authorList>
    </citation>
    <scope>NUCLEOTIDE SEQUENCE</scope>
    <source>
        <strain evidence="3">P3</strain>
    </source>
</reference>
<name>A0ABT7VY08_9BORD</name>
<evidence type="ECO:0000256" key="1">
    <source>
        <dbReference type="ARBA" id="ARBA00022729"/>
    </source>
</evidence>
<accession>A0ABT7VY08</accession>
<keyword evidence="1 2" id="KW-0732">Signal</keyword>
<sequence length="324" mass="35951">MNKTLSVLASSFAIAFSAGAMAQTTWDLPSAYPASNFHVENLTTFIKEVDSLSGGKLKITLHNNASLYKAPEIKRAVQGNQAQIGEILLTNYANEDPVYALDGLPFLATGYQASYKLYQAQKPYLEKKLASQGMMLLYAVAWPPQGIFANKELNKVEDLKGLKWRAYSPVTAKIAELVGAQPVTVQQAELAQAMATGVIDSYMSSASTGYDTKTYEYIKKWYDTQAWLPKNAVIVNKKAFDALDPATQDALKKAGAQAEERGWKMSEEKNKWYQQELTKNGLQIITPTPELQSGMTKVGERMIDEWLERSGDDGKAMVEAYRKM</sequence>
<proteinExistence type="predicted"/>
<dbReference type="InterPro" id="IPR038404">
    <property type="entry name" value="TRAP_DctP_sf"/>
</dbReference>
<dbReference type="PANTHER" id="PTHR33376">
    <property type="match status" value="1"/>
</dbReference>
<dbReference type="Proteomes" id="UP001175604">
    <property type="component" value="Unassembled WGS sequence"/>
</dbReference>
<protein>
    <submittedName>
        <fullName evidence="3">TRAP transporter substrate-binding protein</fullName>
    </submittedName>
</protein>
<comment type="caution">
    <text evidence="3">The sequence shown here is derived from an EMBL/GenBank/DDBJ whole genome shotgun (WGS) entry which is preliminary data.</text>
</comment>
<feature type="chain" id="PRO_5047256700" evidence="2">
    <location>
        <begin position="23"/>
        <end position="324"/>
    </location>
</feature>